<dbReference type="EMBL" id="JBGUBD010000006">
    <property type="protein sequence ID" value="MFA9478968.1"/>
    <property type="molecule type" value="Genomic_DNA"/>
</dbReference>
<keyword evidence="3" id="KW-1185">Reference proteome</keyword>
<evidence type="ECO:0008006" key="4">
    <source>
        <dbReference type="Google" id="ProtNLM"/>
    </source>
</evidence>
<accession>A0ABV4U7K5</accession>
<proteinExistence type="predicted"/>
<keyword evidence="1" id="KW-0472">Membrane</keyword>
<gene>
    <name evidence="2" type="ORF">ACERK3_11795</name>
</gene>
<evidence type="ECO:0000313" key="3">
    <source>
        <dbReference type="Proteomes" id="UP001575105"/>
    </source>
</evidence>
<comment type="caution">
    <text evidence="2">The sequence shown here is derived from an EMBL/GenBank/DDBJ whole genome shotgun (WGS) entry which is preliminary data.</text>
</comment>
<evidence type="ECO:0000313" key="2">
    <source>
        <dbReference type="EMBL" id="MFA9478968.1"/>
    </source>
</evidence>
<feature type="transmembrane region" description="Helical" evidence="1">
    <location>
        <begin position="46"/>
        <end position="64"/>
    </location>
</feature>
<evidence type="ECO:0000256" key="1">
    <source>
        <dbReference type="SAM" id="Phobius"/>
    </source>
</evidence>
<organism evidence="2 3">
    <name type="scientific">Natronomicrosphaera hydrolytica</name>
    <dbReference type="NCBI Taxonomy" id="3242702"/>
    <lineage>
        <taxon>Bacteria</taxon>
        <taxon>Pseudomonadati</taxon>
        <taxon>Planctomycetota</taxon>
        <taxon>Phycisphaerae</taxon>
        <taxon>Phycisphaerales</taxon>
        <taxon>Phycisphaeraceae</taxon>
        <taxon>Natronomicrosphaera</taxon>
    </lineage>
</organism>
<keyword evidence="1" id="KW-1133">Transmembrane helix</keyword>
<dbReference type="RefSeq" id="WP_425345885.1">
    <property type="nucleotide sequence ID" value="NZ_JBGUBD010000006.1"/>
</dbReference>
<keyword evidence="1" id="KW-0812">Transmembrane</keyword>
<dbReference type="Proteomes" id="UP001575105">
    <property type="component" value="Unassembled WGS sequence"/>
</dbReference>
<sequence>MNARRYCRSCSYPLVTGNSCPECGRVFDPADHRTWRRRPRSDWHRFVLRLGFVICLLAAFGLLGRERLTAMAHQGEHLRIQRQAANNVLPPGTVIYTEDASHIATVRGDPAYRPDPFRPEIKPERWHRIGRDFGIELRDQVRSRIDRYAVGGVFGAERTSANGHTWIVTVAGGNIFPSDSGTRLVHLAWRNFEPVGWASGARGSGVSRMGPKIELTPADRLTLFAPETDPSRADRVIVPYELNGQNGRLAMTLRDGGSLAFEVLDGPATLAP</sequence>
<protein>
    <recommendedName>
        <fullName evidence="4">Zinc ribbon domain-containing protein</fullName>
    </recommendedName>
</protein>
<reference evidence="2 3" key="1">
    <citation type="submission" date="2024-08" db="EMBL/GenBank/DDBJ databases">
        <title>Whole-genome sequencing of halo(alkali)philic microorganisms from hypersaline lakes.</title>
        <authorList>
            <person name="Sorokin D.Y."/>
            <person name="Merkel A.Y."/>
            <person name="Messina E."/>
            <person name="Yakimov M."/>
        </authorList>
    </citation>
    <scope>NUCLEOTIDE SEQUENCE [LARGE SCALE GENOMIC DNA]</scope>
    <source>
        <strain evidence="2 3">AB-hyl4</strain>
    </source>
</reference>
<name>A0ABV4U7K5_9BACT</name>